<dbReference type="OrthoDB" id="25391at2759"/>
<organism evidence="8 9">
    <name type="scientific">Coniella lustricola</name>
    <dbReference type="NCBI Taxonomy" id="2025994"/>
    <lineage>
        <taxon>Eukaryota</taxon>
        <taxon>Fungi</taxon>
        <taxon>Dikarya</taxon>
        <taxon>Ascomycota</taxon>
        <taxon>Pezizomycotina</taxon>
        <taxon>Sordariomycetes</taxon>
        <taxon>Sordariomycetidae</taxon>
        <taxon>Diaporthales</taxon>
        <taxon>Schizoparmaceae</taxon>
        <taxon>Coniella</taxon>
    </lineage>
</organism>
<keyword evidence="4" id="KW-0804">Transcription</keyword>
<dbReference type="PANTHER" id="PTHR47171">
    <property type="entry name" value="FARA-RELATED"/>
    <property type="match status" value="1"/>
</dbReference>
<feature type="region of interest" description="Disordered" evidence="6">
    <location>
        <begin position="498"/>
        <end position="536"/>
    </location>
</feature>
<dbReference type="GO" id="GO:0006351">
    <property type="term" value="P:DNA-templated transcription"/>
    <property type="evidence" value="ECO:0007669"/>
    <property type="project" value="InterPro"/>
</dbReference>
<evidence type="ECO:0000256" key="6">
    <source>
        <dbReference type="SAM" id="MobiDB-lite"/>
    </source>
</evidence>
<dbReference type="GO" id="GO:0003677">
    <property type="term" value="F:DNA binding"/>
    <property type="evidence" value="ECO:0007669"/>
    <property type="project" value="UniProtKB-KW"/>
</dbReference>
<reference evidence="8 9" key="1">
    <citation type="journal article" date="2018" name="Mycol. Prog.">
        <title>Coniella lustricola, a new species from submerged detritus.</title>
        <authorList>
            <person name="Raudabaugh D.B."/>
            <person name="Iturriaga T."/>
            <person name="Carver A."/>
            <person name="Mondo S."/>
            <person name="Pangilinan J."/>
            <person name="Lipzen A."/>
            <person name="He G."/>
            <person name="Amirebrahimi M."/>
            <person name="Grigoriev I.V."/>
            <person name="Miller A.N."/>
        </authorList>
    </citation>
    <scope>NUCLEOTIDE SEQUENCE [LARGE SCALE GENOMIC DNA]</scope>
    <source>
        <strain evidence="8 9">B22-T-1</strain>
    </source>
</reference>
<dbReference type="STRING" id="2025994.A0A2T3A0C7"/>
<feature type="domain" description="Xylanolytic transcriptional activator regulatory" evidence="7">
    <location>
        <begin position="208"/>
        <end position="281"/>
    </location>
</feature>
<feature type="compositionally biased region" description="Low complexity" evidence="6">
    <location>
        <begin position="512"/>
        <end position="529"/>
    </location>
</feature>
<evidence type="ECO:0000313" key="9">
    <source>
        <dbReference type="Proteomes" id="UP000241462"/>
    </source>
</evidence>
<dbReference type="Pfam" id="PF04082">
    <property type="entry name" value="Fungal_trans"/>
    <property type="match status" value="1"/>
</dbReference>
<evidence type="ECO:0000256" key="3">
    <source>
        <dbReference type="ARBA" id="ARBA00023125"/>
    </source>
</evidence>
<dbReference type="EMBL" id="KZ678530">
    <property type="protein sequence ID" value="PSR80454.1"/>
    <property type="molecule type" value="Genomic_DNA"/>
</dbReference>
<evidence type="ECO:0000256" key="5">
    <source>
        <dbReference type="ARBA" id="ARBA00023242"/>
    </source>
</evidence>
<dbReference type="InterPro" id="IPR007219">
    <property type="entry name" value="XnlR_reg_dom"/>
</dbReference>
<keyword evidence="5" id="KW-0539">Nucleus</keyword>
<dbReference type="PANTHER" id="PTHR47171:SF3">
    <property type="entry name" value="FARA-RELATED"/>
    <property type="match status" value="1"/>
</dbReference>
<feature type="compositionally biased region" description="Low complexity" evidence="6">
    <location>
        <begin position="733"/>
        <end position="750"/>
    </location>
</feature>
<feature type="region of interest" description="Disordered" evidence="6">
    <location>
        <begin position="682"/>
        <end position="718"/>
    </location>
</feature>
<evidence type="ECO:0000259" key="7">
    <source>
        <dbReference type="SMART" id="SM00906"/>
    </source>
</evidence>
<evidence type="ECO:0000256" key="2">
    <source>
        <dbReference type="ARBA" id="ARBA00023015"/>
    </source>
</evidence>
<feature type="region of interest" description="Disordered" evidence="6">
    <location>
        <begin position="732"/>
        <end position="780"/>
    </location>
</feature>
<keyword evidence="3" id="KW-0238">DNA-binding</keyword>
<protein>
    <submittedName>
        <fullName evidence="8">Fungal-specific transcription factor domain-domain-containing protein</fullName>
    </submittedName>
</protein>
<evidence type="ECO:0000313" key="8">
    <source>
        <dbReference type="EMBL" id="PSR80454.1"/>
    </source>
</evidence>
<keyword evidence="9" id="KW-1185">Reference proteome</keyword>
<feature type="region of interest" description="Disordered" evidence="6">
    <location>
        <begin position="576"/>
        <end position="623"/>
    </location>
</feature>
<dbReference type="GO" id="GO:0008270">
    <property type="term" value="F:zinc ion binding"/>
    <property type="evidence" value="ECO:0007669"/>
    <property type="project" value="InterPro"/>
</dbReference>
<keyword evidence="1" id="KW-0862">Zinc</keyword>
<evidence type="ECO:0000256" key="1">
    <source>
        <dbReference type="ARBA" id="ARBA00022833"/>
    </source>
</evidence>
<feature type="compositionally biased region" description="Polar residues" evidence="6">
    <location>
        <begin position="697"/>
        <end position="718"/>
    </location>
</feature>
<gene>
    <name evidence="8" type="ORF">BD289DRAFT_455318</name>
</gene>
<dbReference type="InParanoid" id="A0A2T3A0C7"/>
<dbReference type="InterPro" id="IPR052073">
    <property type="entry name" value="Amide_Lactam_Regulators"/>
</dbReference>
<keyword evidence="2" id="KW-0805">Transcription regulation</keyword>
<dbReference type="SMART" id="SM00906">
    <property type="entry name" value="Fungal_trans"/>
    <property type="match status" value="1"/>
</dbReference>
<evidence type="ECO:0000256" key="4">
    <source>
        <dbReference type="ARBA" id="ARBA00023163"/>
    </source>
</evidence>
<accession>A0A2T3A0C7</accession>
<dbReference type="AlphaFoldDB" id="A0A2T3A0C7"/>
<proteinExistence type="predicted"/>
<name>A0A2T3A0C7_9PEZI</name>
<sequence length="810" mass="91490">MTAAQTQKEEVDNNTYLNLVMKPKFTRAPITEAGRVAYLGESSNLTLLVHDRQGDADVVHYPLPENVRGSRARLTELDNVEIDILHQRGAFLLPPRSLCDELIDSYFKWVHPIVPVINRARFMRQYRDPKEPPSLLLLQAILLAGSRVCTNPQLMDANGSTTPAALTFYKRAKALYDASYEDDRVTIVQSLLLMGWYWEGPEDVTKNVFYWTRVATIVAQGSGMHRSVEGSQLSKADKRLWKRIWWTLFTRDRSVAVALGRPVHINLEDSDVEMLTEDDFIEDDDGRPSDYPADTIHVHFFMQYVKLCEIMGLVLSQQYSVAAKGRQRNPIDLTHSDMALADWLQNCPKTVYWEMPRHHFWSALLHSNYYTTLCLLHRAHMPPGGGNSRFPEDAAYPSRNIAFQAAAMITSIIENLSAHDQLRYCPAFIVYSLFSALIMHVYQMRSPIPSIQQVTQDRIRTCMTALKDVSRVWLVGKMVYTLFEAILGNRTLEERLQKAAGKRHNRFQRSMQQLEQHAQDQQQQQQQQQHLRETAKRKYDEMAIDFSVATPTPQHQESYERSRPQTPQALKVEPALSANHMPPPHPQIASPGSRAGNIDAFMGGSASRPHTRPPTPFNPSFSVPATPPDLYLVTRNSPNLSQAVWENFQPDQLFPESASMPLFPHISPTQSHQNLDPNLMQQGHLQQRGQSQQQQHVTNIYGQQNQSESRTNQSPVQSNTANFLQSGMAGYTGQQVGSQQQQSAQQGTGSNVWQTATSFDGLPDGQSPDSWSTGSAGGAPVPSTLNVEDWFQFFGINGDVNNLNFDMSMA</sequence>
<dbReference type="CDD" id="cd12148">
    <property type="entry name" value="fungal_TF_MHR"/>
    <property type="match status" value="1"/>
</dbReference>
<dbReference type="Proteomes" id="UP000241462">
    <property type="component" value="Unassembled WGS sequence"/>
</dbReference>
<feature type="compositionally biased region" description="Low complexity" evidence="6">
    <location>
        <begin position="682"/>
        <end position="696"/>
    </location>
</feature>